<evidence type="ECO:0000256" key="2">
    <source>
        <dbReference type="ARBA" id="ARBA00022771"/>
    </source>
</evidence>
<comment type="caution">
    <text evidence="6">The sequence shown here is derived from an EMBL/GenBank/DDBJ whole genome shotgun (WGS) entry which is preliminary data.</text>
</comment>
<keyword evidence="2" id="KW-0863">Zinc-finger</keyword>
<reference evidence="6" key="1">
    <citation type="submission" date="2020-06" db="EMBL/GenBank/DDBJ databases">
        <authorList>
            <person name="Li T."/>
            <person name="Hu X."/>
            <person name="Zhang T."/>
            <person name="Song X."/>
            <person name="Zhang H."/>
            <person name="Dai N."/>
            <person name="Sheng W."/>
            <person name="Hou X."/>
            <person name="Wei L."/>
        </authorList>
    </citation>
    <scope>NUCLEOTIDE SEQUENCE</scope>
    <source>
        <strain evidence="6">K16</strain>
        <tissue evidence="6">Leaf</tissue>
    </source>
</reference>
<keyword evidence="1" id="KW-0479">Metal-binding</keyword>
<keyword evidence="3" id="KW-0862">Zinc</keyword>
<reference evidence="6" key="2">
    <citation type="journal article" date="2024" name="Plant">
        <title>Genomic evolution and insights into agronomic trait innovations of Sesamum species.</title>
        <authorList>
            <person name="Miao H."/>
            <person name="Wang L."/>
            <person name="Qu L."/>
            <person name="Liu H."/>
            <person name="Sun Y."/>
            <person name="Le M."/>
            <person name="Wang Q."/>
            <person name="Wei S."/>
            <person name="Zheng Y."/>
            <person name="Lin W."/>
            <person name="Duan Y."/>
            <person name="Cao H."/>
            <person name="Xiong S."/>
            <person name="Wang X."/>
            <person name="Wei L."/>
            <person name="Li C."/>
            <person name="Ma Q."/>
            <person name="Ju M."/>
            <person name="Zhao R."/>
            <person name="Li G."/>
            <person name="Mu C."/>
            <person name="Tian Q."/>
            <person name="Mei H."/>
            <person name="Zhang T."/>
            <person name="Gao T."/>
            <person name="Zhang H."/>
        </authorList>
    </citation>
    <scope>NUCLEOTIDE SEQUENCE</scope>
    <source>
        <strain evidence="6">K16</strain>
    </source>
</reference>
<protein>
    <recommendedName>
        <fullName evidence="8">BOI-related E3 ubiquitin-protein ligase 2</fullName>
    </recommendedName>
</protein>
<dbReference type="PANTHER" id="PTHR42647:SF10">
    <property type="entry name" value="F2G19.2"/>
    <property type="match status" value="1"/>
</dbReference>
<name>A0AAE1T713_9LAMI</name>
<evidence type="ECO:0000256" key="4">
    <source>
        <dbReference type="SAM" id="Coils"/>
    </source>
</evidence>
<gene>
    <name evidence="6" type="ORF">Sango_2854400</name>
</gene>
<evidence type="ECO:0000313" key="7">
    <source>
        <dbReference type="Proteomes" id="UP001289374"/>
    </source>
</evidence>
<dbReference type="PANTHER" id="PTHR42647">
    <property type="entry name" value="SBP (S-RIBONUCLEASE BINDING PROTEIN) FAMILY PROTEIN"/>
    <property type="match status" value="1"/>
</dbReference>
<accession>A0AAE1T713</accession>
<evidence type="ECO:0008006" key="8">
    <source>
        <dbReference type="Google" id="ProtNLM"/>
    </source>
</evidence>
<evidence type="ECO:0000256" key="3">
    <source>
        <dbReference type="ARBA" id="ARBA00022833"/>
    </source>
</evidence>
<evidence type="ECO:0000256" key="5">
    <source>
        <dbReference type="SAM" id="MobiDB-lite"/>
    </source>
</evidence>
<dbReference type="GO" id="GO:0008270">
    <property type="term" value="F:zinc ion binding"/>
    <property type="evidence" value="ECO:0007669"/>
    <property type="project" value="UniProtKB-KW"/>
</dbReference>
<feature type="region of interest" description="Disordered" evidence="5">
    <location>
        <begin position="1"/>
        <end position="32"/>
    </location>
</feature>
<evidence type="ECO:0000256" key="1">
    <source>
        <dbReference type="ARBA" id="ARBA00022723"/>
    </source>
</evidence>
<evidence type="ECO:0000313" key="6">
    <source>
        <dbReference type="EMBL" id="KAK4382621.1"/>
    </source>
</evidence>
<feature type="compositionally biased region" description="Low complexity" evidence="5">
    <location>
        <begin position="9"/>
        <end position="25"/>
    </location>
</feature>
<keyword evidence="7" id="KW-1185">Reference proteome</keyword>
<dbReference type="PIRSF" id="PIRSF036836">
    <property type="entry name" value="RNase_bind_SBP1"/>
    <property type="match status" value="1"/>
</dbReference>
<dbReference type="AlphaFoldDB" id="A0AAE1T713"/>
<sequence>MASYPQNHFQQFLQQPSSQPQQSKPFFRDFSNNNMEGQISQQVNYFNTPNLLDHHPPYVPPFQVAGLAPGPVQEENGLDLHWNFGLEPKKKRPREQVLLEKTNNNNNNDNNSQISSADLLQARSVSTGLGLSLENSRLASSGDSALLGLAGDDLDRELQRQDAEIYRYIKLQGDHLRQAIAEKFQANQLQIISHVEEKVLQKLREKEAEVDAVNKKNMELELRMEQVYAQSRDSKEGCGDSEVDDTASCCDGRPVNFHLLCKDSNDMKELMICKVCRVNEVSMLLLPYPAYLRMMVTTCSFLKIVFVFDDP</sequence>
<organism evidence="6 7">
    <name type="scientific">Sesamum angolense</name>
    <dbReference type="NCBI Taxonomy" id="2727404"/>
    <lineage>
        <taxon>Eukaryota</taxon>
        <taxon>Viridiplantae</taxon>
        <taxon>Streptophyta</taxon>
        <taxon>Embryophyta</taxon>
        <taxon>Tracheophyta</taxon>
        <taxon>Spermatophyta</taxon>
        <taxon>Magnoliopsida</taxon>
        <taxon>eudicotyledons</taxon>
        <taxon>Gunneridae</taxon>
        <taxon>Pentapetalae</taxon>
        <taxon>asterids</taxon>
        <taxon>lamiids</taxon>
        <taxon>Lamiales</taxon>
        <taxon>Pedaliaceae</taxon>
        <taxon>Sesamum</taxon>
    </lineage>
</organism>
<dbReference type="GO" id="GO:0004842">
    <property type="term" value="F:ubiquitin-protein transferase activity"/>
    <property type="evidence" value="ECO:0007669"/>
    <property type="project" value="TreeGrafter"/>
</dbReference>
<dbReference type="Proteomes" id="UP001289374">
    <property type="component" value="Unassembled WGS sequence"/>
</dbReference>
<dbReference type="EMBL" id="JACGWL010000666">
    <property type="protein sequence ID" value="KAK4382621.1"/>
    <property type="molecule type" value="Genomic_DNA"/>
</dbReference>
<feature type="coiled-coil region" evidence="4">
    <location>
        <begin position="196"/>
        <end position="230"/>
    </location>
</feature>
<proteinExistence type="predicted"/>
<keyword evidence="4" id="KW-0175">Coiled coil</keyword>